<comment type="caution">
    <text evidence="1">The sequence shown here is derived from an EMBL/GenBank/DDBJ whole genome shotgun (WGS) entry which is preliminary data.</text>
</comment>
<name>A0ACC1TXR6_9AGAR</name>
<reference evidence="1" key="1">
    <citation type="submission" date="2022-09" db="EMBL/GenBank/DDBJ databases">
        <title>A Global Phylogenomic Analysis of the Shiitake Genus Lentinula.</title>
        <authorList>
            <consortium name="DOE Joint Genome Institute"/>
            <person name="Sierra-Patev S."/>
            <person name="Min B."/>
            <person name="Naranjo-Ortiz M."/>
            <person name="Looney B."/>
            <person name="Konkel Z."/>
            <person name="Slot J.C."/>
            <person name="Sakamoto Y."/>
            <person name="Steenwyk J.L."/>
            <person name="Rokas A."/>
            <person name="Carro J."/>
            <person name="Camarero S."/>
            <person name="Ferreira P."/>
            <person name="Molpeceres G."/>
            <person name="Ruiz-Duenas F.J."/>
            <person name="Serrano A."/>
            <person name="Henrissat B."/>
            <person name="Drula E."/>
            <person name="Hughes K.W."/>
            <person name="Mata J.L."/>
            <person name="Ishikawa N.K."/>
            <person name="Vargas-Isla R."/>
            <person name="Ushijima S."/>
            <person name="Smith C.A."/>
            <person name="Ahrendt S."/>
            <person name="Andreopoulos W."/>
            <person name="He G."/>
            <person name="Labutti K."/>
            <person name="Lipzen A."/>
            <person name="Ng V."/>
            <person name="Riley R."/>
            <person name="Sandor L."/>
            <person name="Barry K."/>
            <person name="Martinez A.T."/>
            <person name="Xiao Y."/>
            <person name="Gibbons J.G."/>
            <person name="Terashima K."/>
            <person name="Grigoriev I.V."/>
            <person name="Hibbett D.S."/>
        </authorList>
    </citation>
    <scope>NUCLEOTIDE SEQUENCE</scope>
    <source>
        <strain evidence="1">TMI1499</strain>
    </source>
</reference>
<proteinExistence type="predicted"/>
<evidence type="ECO:0000313" key="2">
    <source>
        <dbReference type="Proteomes" id="UP001163835"/>
    </source>
</evidence>
<gene>
    <name evidence="1" type="ORF">F5876DRAFT_43976</name>
</gene>
<evidence type="ECO:0000313" key="1">
    <source>
        <dbReference type="EMBL" id="KAJ3809377.1"/>
    </source>
</evidence>
<protein>
    <submittedName>
        <fullName evidence="1">Uncharacterized protein</fullName>
    </submittedName>
</protein>
<dbReference type="Proteomes" id="UP001163835">
    <property type="component" value="Unassembled WGS sequence"/>
</dbReference>
<organism evidence="1 2">
    <name type="scientific">Lentinula aff. lateritia</name>
    <dbReference type="NCBI Taxonomy" id="2804960"/>
    <lineage>
        <taxon>Eukaryota</taxon>
        <taxon>Fungi</taxon>
        <taxon>Dikarya</taxon>
        <taxon>Basidiomycota</taxon>
        <taxon>Agaricomycotina</taxon>
        <taxon>Agaricomycetes</taxon>
        <taxon>Agaricomycetidae</taxon>
        <taxon>Agaricales</taxon>
        <taxon>Marasmiineae</taxon>
        <taxon>Omphalotaceae</taxon>
        <taxon>Lentinula</taxon>
    </lineage>
</organism>
<sequence length="108" mass="12221">MTVDISNNNSYSGLFKVIEEQHSNPADILDDLEESHDQVEVDLSGLSDAVREVSKGVSEKTSQEYLRLMKQCNIFLVEQQMITDGTQFFCDNPHPQAAVYIVAWIMHS</sequence>
<accession>A0ACC1TXR6</accession>
<keyword evidence="2" id="KW-1185">Reference proteome</keyword>
<dbReference type="EMBL" id="MU795161">
    <property type="protein sequence ID" value="KAJ3809377.1"/>
    <property type="molecule type" value="Genomic_DNA"/>
</dbReference>